<proteinExistence type="predicted"/>
<gene>
    <name evidence="1" type="ORF">ACFP1C_07405</name>
</gene>
<accession>A0ABW1TGJ3</accession>
<organism evidence="1 2">
    <name type="scientific">Levilactobacillus fujinensis</name>
    <dbReference type="NCBI Taxonomy" id="2486024"/>
    <lineage>
        <taxon>Bacteria</taxon>
        <taxon>Bacillati</taxon>
        <taxon>Bacillota</taxon>
        <taxon>Bacilli</taxon>
        <taxon>Lactobacillales</taxon>
        <taxon>Lactobacillaceae</taxon>
        <taxon>Levilactobacillus</taxon>
    </lineage>
</organism>
<reference evidence="2" key="1">
    <citation type="journal article" date="2019" name="Int. J. Syst. Evol. Microbiol.">
        <title>The Global Catalogue of Microorganisms (GCM) 10K type strain sequencing project: providing services to taxonomists for standard genome sequencing and annotation.</title>
        <authorList>
            <consortium name="The Broad Institute Genomics Platform"/>
            <consortium name="The Broad Institute Genome Sequencing Center for Infectious Disease"/>
            <person name="Wu L."/>
            <person name="Ma J."/>
        </authorList>
    </citation>
    <scope>NUCLEOTIDE SEQUENCE [LARGE SCALE GENOMIC DNA]</scope>
    <source>
        <strain evidence="2">CCM 8908</strain>
    </source>
</reference>
<protein>
    <submittedName>
        <fullName evidence="1">Uncharacterized protein</fullName>
    </submittedName>
</protein>
<keyword evidence="2" id="KW-1185">Reference proteome</keyword>
<evidence type="ECO:0000313" key="1">
    <source>
        <dbReference type="EMBL" id="MFC6260759.1"/>
    </source>
</evidence>
<sequence length="44" mass="4456">MFALLLATVGIITAKLVKTAALRPSGILLAVGNASSQKTGFQLA</sequence>
<dbReference type="EMBL" id="JBHSSI010000039">
    <property type="protein sequence ID" value="MFC6260759.1"/>
    <property type="molecule type" value="Genomic_DNA"/>
</dbReference>
<dbReference type="Proteomes" id="UP001596283">
    <property type="component" value="Unassembled WGS sequence"/>
</dbReference>
<comment type="caution">
    <text evidence="1">The sequence shown here is derived from an EMBL/GenBank/DDBJ whole genome shotgun (WGS) entry which is preliminary data.</text>
</comment>
<name>A0ABW1TGJ3_9LACO</name>
<evidence type="ECO:0000313" key="2">
    <source>
        <dbReference type="Proteomes" id="UP001596283"/>
    </source>
</evidence>